<proteinExistence type="predicted"/>
<dbReference type="EMBL" id="PVWQ01000009">
    <property type="protein sequence ID" value="RDW72572.1"/>
    <property type="molecule type" value="Genomic_DNA"/>
</dbReference>
<protein>
    <recommendedName>
        <fullName evidence="1">F-box domain-containing protein</fullName>
    </recommendedName>
</protein>
<dbReference type="GeneID" id="38118114"/>
<dbReference type="Proteomes" id="UP000256690">
    <property type="component" value="Unassembled WGS sequence"/>
</dbReference>
<keyword evidence="3" id="KW-1185">Reference proteome</keyword>
<sequence length="434" mass="50591">MASTHGQTCGLLRLPNELLLWIYESLDCYTDVYELSHTCRRLRDVYINTGRRGLLEKVVRNNQEFRYPFPPKDLHRVSPSVYAFHSQFIKVDYDSLPPELRSKGTIRDTLYGKHHLPADEFGKSLHEFLDQFEGVRNKWADMAYSYISKSKFRWEFIEVVELSARYQKALHNALKEKPHSLFESTTLVALALRCLVLAIDLGRFFDHSGDLPNKTSRHVLVHEGGIVRPRPDRETEGVLPKIEFSDDRQDFLSQPYQEPDADGKDDLLSMLTFVVQMMLMQMVENRAHSWLANILTLCIMSRLPKIFEGGRWRRRPPAMWLMWPTLGDTLAKLFKELCRHHERLIETSPLSHDWNEDQYDYESEVEYGISTKYALELYHLWLEYGEGKPPMTPRVYYSIRLSTTNRSIVLRRISVRGFGGSQISNRAPKTAGTN</sequence>
<dbReference type="AlphaFoldDB" id="A0A3D8REW9"/>
<reference evidence="2 3" key="1">
    <citation type="journal article" date="2018" name="IMA Fungus">
        <title>IMA Genome-F 9: Draft genome sequence of Annulohypoxylon stygium, Aspergillus mulundensis, Berkeleyomyces basicola (syn. Thielaviopsis basicola), Ceratocystis smalleyi, two Cercospora beticola strains, Coleophoma cylindrospora, Fusarium fracticaudum, Phialophora cf. hyalina, and Morchella septimelata.</title>
        <authorList>
            <person name="Wingfield B.D."/>
            <person name="Bills G.F."/>
            <person name="Dong Y."/>
            <person name="Huang W."/>
            <person name="Nel W.J."/>
            <person name="Swalarsk-Parry B.S."/>
            <person name="Vaghefi N."/>
            <person name="Wilken P.M."/>
            <person name="An Z."/>
            <person name="de Beer Z.W."/>
            <person name="De Vos L."/>
            <person name="Chen L."/>
            <person name="Duong T.A."/>
            <person name="Gao Y."/>
            <person name="Hammerbacher A."/>
            <person name="Kikkert J.R."/>
            <person name="Li Y."/>
            <person name="Li H."/>
            <person name="Li K."/>
            <person name="Li Q."/>
            <person name="Liu X."/>
            <person name="Ma X."/>
            <person name="Naidoo K."/>
            <person name="Pethybridge S.J."/>
            <person name="Sun J."/>
            <person name="Steenkamp E.T."/>
            <person name="van der Nest M.A."/>
            <person name="van Wyk S."/>
            <person name="Wingfield M.J."/>
            <person name="Xiong C."/>
            <person name="Yue Q."/>
            <person name="Zhang X."/>
        </authorList>
    </citation>
    <scope>NUCLEOTIDE SEQUENCE [LARGE SCALE GENOMIC DNA]</scope>
    <source>
        <strain evidence="2 3">DSM 5745</strain>
    </source>
</reference>
<feature type="domain" description="F-box" evidence="1">
    <location>
        <begin position="8"/>
        <end position="58"/>
    </location>
</feature>
<dbReference type="PROSITE" id="PS50181">
    <property type="entry name" value="FBOX"/>
    <property type="match status" value="1"/>
</dbReference>
<dbReference type="InterPro" id="IPR001810">
    <property type="entry name" value="F-box_dom"/>
</dbReference>
<evidence type="ECO:0000313" key="3">
    <source>
        <dbReference type="Proteomes" id="UP000256690"/>
    </source>
</evidence>
<organism evidence="2 3">
    <name type="scientific">Aspergillus mulundensis</name>
    <dbReference type="NCBI Taxonomy" id="1810919"/>
    <lineage>
        <taxon>Eukaryota</taxon>
        <taxon>Fungi</taxon>
        <taxon>Dikarya</taxon>
        <taxon>Ascomycota</taxon>
        <taxon>Pezizomycotina</taxon>
        <taxon>Eurotiomycetes</taxon>
        <taxon>Eurotiomycetidae</taxon>
        <taxon>Eurotiales</taxon>
        <taxon>Aspergillaceae</taxon>
        <taxon>Aspergillus</taxon>
        <taxon>Aspergillus subgen. Nidulantes</taxon>
    </lineage>
</organism>
<dbReference type="OrthoDB" id="270318at2759"/>
<evidence type="ECO:0000259" key="1">
    <source>
        <dbReference type="PROSITE" id="PS50181"/>
    </source>
</evidence>
<name>A0A3D8REW9_9EURO</name>
<accession>A0A3D8REW9</accession>
<evidence type="ECO:0000313" key="2">
    <source>
        <dbReference type="EMBL" id="RDW72572.1"/>
    </source>
</evidence>
<gene>
    <name evidence="2" type="ORF">DSM5745_07744</name>
</gene>
<comment type="caution">
    <text evidence="2">The sequence shown here is derived from an EMBL/GenBank/DDBJ whole genome shotgun (WGS) entry which is preliminary data.</text>
</comment>
<dbReference type="RefSeq" id="XP_026601792.1">
    <property type="nucleotide sequence ID" value="XM_026749760.1"/>
</dbReference>